<dbReference type="FunFam" id="3.30.160.60:FF:001949">
    <property type="entry name" value="zinc finger protein 62 homolog isoform X2"/>
    <property type="match status" value="1"/>
</dbReference>
<feature type="domain" description="C2H2-type" evidence="12">
    <location>
        <begin position="546"/>
        <end position="573"/>
    </location>
</feature>
<evidence type="ECO:0000256" key="5">
    <source>
        <dbReference type="ARBA" id="ARBA00022833"/>
    </source>
</evidence>
<feature type="domain" description="C2H2-type" evidence="12">
    <location>
        <begin position="1471"/>
        <end position="1498"/>
    </location>
</feature>
<evidence type="ECO:0000259" key="12">
    <source>
        <dbReference type="PROSITE" id="PS50157"/>
    </source>
</evidence>
<dbReference type="GO" id="GO:0000981">
    <property type="term" value="F:DNA-binding transcription factor activity, RNA polymerase II-specific"/>
    <property type="evidence" value="ECO:0007669"/>
    <property type="project" value="TreeGrafter"/>
</dbReference>
<dbReference type="PANTHER" id="PTHR24408:SF58">
    <property type="entry name" value="TRANSCRIPTION FACTOR (TFIIIA), PUTATIVE (AFU_ORTHOLOGUE AFUA_1G05150)-RELATED"/>
    <property type="match status" value="1"/>
</dbReference>
<dbReference type="SMART" id="SM00355">
    <property type="entry name" value="ZnF_C2H2"/>
    <property type="match status" value="26"/>
</dbReference>
<dbReference type="Gene3D" id="3.30.160.60">
    <property type="entry name" value="Classic Zinc Finger"/>
    <property type="match status" value="18"/>
</dbReference>
<feature type="domain" description="C2H2-type" evidence="12">
    <location>
        <begin position="279"/>
        <end position="307"/>
    </location>
</feature>
<dbReference type="Proteomes" id="UP000494165">
    <property type="component" value="Unassembled WGS sequence"/>
</dbReference>
<feature type="domain" description="C2H2-type" evidence="12">
    <location>
        <begin position="1293"/>
        <end position="1321"/>
    </location>
</feature>
<dbReference type="FunFam" id="3.30.160.60:FF:000446">
    <property type="entry name" value="Zinc finger protein"/>
    <property type="match status" value="1"/>
</dbReference>
<feature type="domain" description="C2H2-type" evidence="12">
    <location>
        <begin position="1499"/>
        <end position="1526"/>
    </location>
</feature>
<evidence type="ECO:0000256" key="2">
    <source>
        <dbReference type="ARBA" id="ARBA00022723"/>
    </source>
</evidence>
<feature type="region of interest" description="Disordered" evidence="11">
    <location>
        <begin position="1182"/>
        <end position="1201"/>
    </location>
</feature>
<feature type="domain" description="C2H2-type" evidence="12">
    <location>
        <begin position="715"/>
        <end position="742"/>
    </location>
</feature>
<keyword evidence="8" id="KW-0804">Transcription</keyword>
<evidence type="ECO:0000256" key="10">
    <source>
        <dbReference type="PROSITE-ProRule" id="PRU00042"/>
    </source>
</evidence>
<feature type="domain" description="C2H2-type" evidence="12">
    <location>
        <begin position="1207"/>
        <end position="1234"/>
    </location>
</feature>
<accession>A0A8S1CJC8</accession>
<dbReference type="InterPro" id="IPR013087">
    <property type="entry name" value="Znf_C2H2_type"/>
</dbReference>
<evidence type="ECO:0000256" key="11">
    <source>
        <dbReference type="SAM" id="MobiDB-lite"/>
    </source>
</evidence>
<feature type="domain" description="C2H2-type" evidence="12">
    <location>
        <begin position="361"/>
        <end position="388"/>
    </location>
</feature>
<feature type="domain" description="C2H2-type" evidence="12">
    <location>
        <begin position="1265"/>
        <end position="1292"/>
    </location>
</feature>
<keyword evidence="9" id="KW-0539">Nucleus</keyword>
<evidence type="ECO:0000256" key="4">
    <source>
        <dbReference type="ARBA" id="ARBA00022771"/>
    </source>
</evidence>
<dbReference type="Pfam" id="PF00096">
    <property type="entry name" value="zf-C2H2"/>
    <property type="match status" value="12"/>
</dbReference>
<evidence type="ECO:0000256" key="3">
    <source>
        <dbReference type="ARBA" id="ARBA00022737"/>
    </source>
</evidence>
<dbReference type="SUPFAM" id="SSF57667">
    <property type="entry name" value="beta-beta-alpha zinc fingers"/>
    <property type="match status" value="12"/>
</dbReference>
<evidence type="ECO:0000256" key="6">
    <source>
        <dbReference type="ARBA" id="ARBA00023015"/>
    </source>
</evidence>
<feature type="compositionally biased region" description="Basic and acidic residues" evidence="11">
    <location>
        <begin position="1182"/>
        <end position="1199"/>
    </location>
</feature>
<organism evidence="13 14">
    <name type="scientific">Cloeon dipterum</name>
    <dbReference type="NCBI Taxonomy" id="197152"/>
    <lineage>
        <taxon>Eukaryota</taxon>
        <taxon>Metazoa</taxon>
        <taxon>Ecdysozoa</taxon>
        <taxon>Arthropoda</taxon>
        <taxon>Hexapoda</taxon>
        <taxon>Insecta</taxon>
        <taxon>Pterygota</taxon>
        <taxon>Palaeoptera</taxon>
        <taxon>Ephemeroptera</taxon>
        <taxon>Pisciforma</taxon>
        <taxon>Baetidae</taxon>
        <taxon>Cloeon</taxon>
    </lineage>
</organism>
<feature type="domain" description="C2H2-type" evidence="12">
    <location>
        <begin position="389"/>
        <end position="416"/>
    </location>
</feature>
<evidence type="ECO:0000256" key="9">
    <source>
        <dbReference type="ARBA" id="ARBA00023242"/>
    </source>
</evidence>
<keyword evidence="2" id="KW-0479">Metal-binding</keyword>
<keyword evidence="14" id="KW-1185">Reference proteome</keyword>
<dbReference type="InterPro" id="IPR036236">
    <property type="entry name" value="Znf_C2H2_sf"/>
</dbReference>
<dbReference type="PROSITE" id="PS00028">
    <property type="entry name" value="ZINC_FINGER_C2H2_1"/>
    <property type="match status" value="25"/>
</dbReference>
<feature type="domain" description="C2H2-type" evidence="12">
    <location>
        <begin position="773"/>
        <end position="800"/>
    </location>
</feature>
<feature type="domain" description="C2H2-type" evidence="12">
    <location>
        <begin position="602"/>
        <end position="629"/>
    </location>
</feature>
<comment type="caution">
    <text evidence="13">The sequence shown here is derived from an EMBL/GenBank/DDBJ whole genome shotgun (WGS) entry which is preliminary data.</text>
</comment>
<feature type="domain" description="C2H2-type" evidence="12">
    <location>
        <begin position="417"/>
        <end position="445"/>
    </location>
</feature>
<dbReference type="FunFam" id="3.30.160.60:FF:000145">
    <property type="entry name" value="Zinc finger protein 574"/>
    <property type="match status" value="1"/>
</dbReference>
<feature type="domain" description="C2H2-type" evidence="12">
    <location>
        <begin position="743"/>
        <end position="771"/>
    </location>
</feature>
<keyword evidence="3" id="KW-0677">Repeat</keyword>
<dbReference type="PROSITE" id="PS50157">
    <property type="entry name" value="ZINC_FINGER_C2H2_2"/>
    <property type="match status" value="21"/>
</dbReference>
<dbReference type="FunFam" id="3.30.160.60:FF:001049">
    <property type="entry name" value="zinc finger protein 319"/>
    <property type="match status" value="1"/>
</dbReference>
<evidence type="ECO:0000313" key="13">
    <source>
        <dbReference type="EMBL" id="CAB3370439.1"/>
    </source>
</evidence>
<keyword evidence="4 10" id="KW-0863">Zinc-finger</keyword>
<dbReference type="GO" id="GO:0005634">
    <property type="term" value="C:nucleus"/>
    <property type="evidence" value="ECO:0007669"/>
    <property type="project" value="UniProtKB-SubCell"/>
</dbReference>
<dbReference type="FunFam" id="3.30.160.60:FF:001818">
    <property type="entry name" value="GDNF-inducible zinc finger protein 1 isoform X1"/>
    <property type="match status" value="2"/>
</dbReference>
<feature type="domain" description="C2H2-type" evidence="12">
    <location>
        <begin position="223"/>
        <end position="245"/>
    </location>
</feature>
<keyword evidence="6" id="KW-0805">Transcription regulation</keyword>
<feature type="region of interest" description="Disordered" evidence="11">
    <location>
        <begin position="1114"/>
        <end position="1142"/>
    </location>
</feature>
<feature type="domain" description="C2H2-type" evidence="12">
    <location>
        <begin position="574"/>
        <end position="601"/>
    </location>
</feature>
<dbReference type="OrthoDB" id="6077919at2759"/>
<dbReference type="GO" id="GO:0008270">
    <property type="term" value="F:zinc ion binding"/>
    <property type="evidence" value="ECO:0007669"/>
    <property type="project" value="UniProtKB-KW"/>
</dbReference>
<feature type="domain" description="C2H2-type" evidence="12">
    <location>
        <begin position="251"/>
        <end position="278"/>
    </location>
</feature>
<dbReference type="GO" id="GO:0043565">
    <property type="term" value="F:sequence-specific DNA binding"/>
    <property type="evidence" value="ECO:0007669"/>
    <property type="project" value="TreeGrafter"/>
</dbReference>
<reference evidence="13 14" key="1">
    <citation type="submission" date="2020-04" db="EMBL/GenBank/DDBJ databases">
        <authorList>
            <person name="Alioto T."/>
            <person name="Alioto T."/>
            <person name="Gomez Garrido J."/>
        </authorList>
    </citation>
    <scope>NUCLEOTIDE SEQUENCE [LARGE SCALE GENOMIC DNA]</scope>
</reference>
<dbReference type="FunFam" id="3.30.160.60:FF:000325">
    <property type="entry name" value="ZFP90 zinc finger protein"/>
    <property type="match status" value="1"/>
</dbReference>
<comment type="subcellular location">
    <subcellularLocation>
        <location evidence="1">Nucleus</location>
    </subcellularLocation>
</comment>
<proteinExistence type="predicted"/>
<sequence length="1526" mass="169495">MDTQSIIITSNDEAPAGTVFTTPEGHLIMTVPLEDMGGDNRQTMINYPLIITADGSITAASNIQLDTVETIDVKDKIKQQQQQPVFAPGTQFVLVTDESLGQRMILTTADGKIDGSFTMQTPANPVEQVNPLSNITFSAPNQQNTVGTNLISTTAQISPSMETEPSSAINYIPHVAAPTPAIDENENRPPIAGPHKCKVCQMELRTHALKRRHELRHLLDKPFPCKDCHMAFNHEANLLLHEGSHHEGPIWTCPLCERKFKRLAGYKAHALVHDKEESITCEACGDEFPTEKYLELHMEEKHANPEESGEIVISYECNICKNIFNTCAAFKSHMKDHNKLEHSLKVTQMRKGSPNKKSGAHKCPLCDKRFNKPSLLKRHRATHSGEKPFKCDLCPRGFSQKGSLLLHMYLHRGEKPYACTFCSASFSQKGNLRSHIARTHAIQKSGEPLFPCHQCPCKFRKIGSLNTHVTKNHSQPTLKPSEEQKHNLADSDILQQAIAQSGLENAPKTESFVETEIVQVIADSMQDGTTKHYEISVRQRGGFRWHQCNHCSKEFKKPSDLIRHLRTHTNEKPFKCDFCQRGFTVKSTLNVHLLTHLPQKPAICTICNKKYNSAASLAAHVKSHSNTKTLKCSFCEKTYTASGNKESHGCEEQKRQAQEKKQKKILENKLLEEKLKESLQYLHDPLFASEKGMVAINKKKGSASNRPEDYAERPHVCTRCSCRFKKVCHLKAHEASHDGIKRFLCHDCGKSFTSKFAMKHHIMVAHTKAGPIFQCTKCTSSYTTKGCLKRHMLCHSSQKSYICPYCERQFSYSSACRQHIKTHAREVINNAERSKRNVKAAVLVTKDDALAGGQTQNVVELVHAVEQQRSLSVINTQNNPFAQPVMAKYAVQVQENVVVPEKITIADTLSSKAVAEAIPQLINANVTSISGDLQLNLIAKQNVLHGIQRSIEEYSILDQAGVSGGQGLVPVESGVFIQGFDGQTLDATFFNAGIPIQTDQIEIGALTKMLASTSAPENAQEDLAQFSCDICKKIFMDNETYKMHFAEEHSLPCQLCEAKFETEKDLKLHVTSEHEKQTSPAKMLKCKHCNAVFKSPKQLQGHINKMHNRSILKSAAHFPPPPPPEAEKAATDEAPSSLVKKENNARRLTIEEAHSMAKSLKSCPRPSVSENAFLQSLKEVGLKTDEEPEERPISKHEQDGSNVRHANGCHLCSKSFKKPSDLTRHLRTHTGEKPFECSACGKAFAVRSTLVAHCAVHKKSATPGLPCHICQARFSTKGSLRVHMRIHTGARPMKCPHCPLSFRTSGHRKAHVLSVHKSKKNAPSTVANVDFAAASLPAIAEEPEAAAEGAMEVEEAVSALHPEQEANDAQINIPINMESSEFLHIDENLIQQVHSGNFILYPSDADGFIRFEVFSDISGQQLIGEIGAASLETAAKPPEPDGKVCLVCGKSFNKPSQLVRHARIHSGEKPFPCTLCAKRFNQKNALDAHILTHTGVRKHRCELCGKLFTQNGNLKTHMKRAHKNAI</sequence>
<feature type="domain" description="C2H2-type" evidence="12">
    <location>
        <begin position="1443"/>
        <end position="1470"/>
    </location>
</feature>
<dbReference type="EMBL" id="CADEPI010000052">
    <property type="protein sequence ID" value="CAB3370439.1"/>
    <property type="molecule type" value="Genomic_DNA"/>
</dbReference>
<name>A0A8S1CJC8_9INSE</name>
<feature type="domain" description="C2H2-type" evidence="12">
    <location>
        <begin position="315"/>
        <end position="342"/>
    </location>
</feature>
<feature type="domain" description="C2H2-type" evidence="12">
    <location>
        <begin position="1235"/>
        <end position="1262"/>
    </location>
</feature>
<keyword evidence="7" id="KW-0238">DNA-binding</keyword>
<dbReference type="PANTHER" id="PTHR24408">
    <property type="entry name" value="ZINC FINGER PROTEIN"/>
    <property type="match status" value="1"/>
</dbReference>
<dbReference type="FunFam" id="3.30.160.60:FF:000295">
    <property type="entry name" value="zinc finger protein 19"/>
    <property type="match status" value="1"/>
</dbReference>
<protein>
    <recommendedName>
        <fullName evidence="12">C2H2-type domain-containing protein</fullName>
    </recommendedName>
</protein>
<dbReference type="FunFam" id="3.30.160.60:FF:000481">
    <property type="entry name" value="zinc finger protein 236"/>
    <property type="match status" value="1"/>
</dbReference>
<gene>
    <name evidence="13" type="ORF">CLODIP_2_CD10675</name>
</gene>
<evidence type="ECO:0000256" key="8">
    <source>
        <dbReference type="ARBA" id="ARBA00023163"/>
    </source>
</evidence>
<dbReference type="FunFam" id="3.30.160.60:FF:000340">
    <property type="entry name" value="zinc finger protein 473 isoform X1"/>
    <property type="match status" value="1"/>
</dbReference>
<keyword evidence="5" id="KW-0862">Zinc</keyword>
<evidence type="ECO:0000256" key="7">
    <source>
        <dbReference type="ARBA" id="ARBA00023125"/>
    </source>
</evidence>
<evidence type="ECO:0000313" key="14">
    <source>
        <dbReference type="Proteomes" id="UP000494165"/>
    </source>
</evidence>
<feature type="domain" description="C2H2-type" evidence="12">
    <location>
        <begin position="801"/>
        <end position="828"/>
    </location>
</feature>
<evidence type="ECO:0000256" key="1">
    <source>
        <dbReference type="ARBA" id="ARBA00004123"/>
    </source>
</evidence>
<dbReference type="Pfam" id="PF12874">
    <property type="entry name" value="zf-met"/>
    <property type="match status" value="2"/>
</dbReference>